<evidence type="ECO:0000256" key="7">
    <source>
        <dbReference type="ARBA" id="ARBA00023136"/>
    </source>
</evidence>
<evidence type="ECO:0000256" key="5">
    <source>
        <dbReference type="ARBA" id="ARBA00022692"/>
    </source>
</evidence>
<dbReference type="OrthoDB" id="9776218at2"/>
<dbReference type="eggNOG" id="COG0842">
    <property type="taxonomic scope" value="Bacteria"/>
</dbReference>
<comment type="caution">
    <text evidence="10">The sequence shown here is derived from an EMBL/GenBank/DDBJ whole genome shotgun (WGS) entry which is preliminary data.</text>
</comment>
<dbReference type="PROSITE" id="PS51012">
    <property type="entry name" value="ABC_TM2"/>
    <property type="match status" value="1"/>
</dbReference>
<feature type="transmembrane region" description="Helical" evidence="8">
    <location>
        <begin position="370"/>
        <end position="392"/>
    </location>
</feature>
<evidence type="ECO:0000259" key="9">
    <source>
        <dbReference type="PROSITE" id="PS51012"/>
    </source>
</evidence>
<evidence type="ECO:0000256" key="8">
    <source>
        <dbReference type="SAM" id="Phobius"/>
    </source>
</evidence>
<feature type="transmembrane region" description="Helical" evidence="8">
    <location>
        <begin position="284"/>
        <end position="307"/>
    </location>
</feature>
<gene>
    <name evidence="10" type="ORF">HMPREF0762_02035</name>
</gene>
<name>D0WJK8_SLAES</name>
<dbReference type="Pfam" id="PF12698">
    <property type="entry name" value="ABC2_membrane_3"/>
    <property type="match status" value="1"/>
</dbReference>
<keyword evidence="7 8" id="KW-0472">Membrane</keyword>
<dbReference type="STRING" id="649764.HMPREF0762_02035"/>
<keyword evidence="3" id="KW-0813">Transport</keyword>
<evidence type="ECO:0000313" key="10">
    <source>
        <dbReference type="EMBL" id="EEZ60556.1"/>
    </source>
</evidence>
<comment type="similarity">
    <text evidence="2">Belongs to the ABC-2 integral membrane protein family.</text>
</comment>
<dbReference type="EMBL" id="ACUX02000019">
    <property type="protein sequence ID" value="EEZ60556.1"/>
    <property type="molecule type" value="Genomic_DNA"/>
</dbReference>
<feature type="transmembrane region" description="Helical" evidence="8">
    <location>
        <begin position="314"/>
        <end position="332"/>
    </location>
</feature>
<dbReference type="InterPro" id="IPR047817">
    <property type="entry name" value="ABC2_TM_bact-type"/>
</dbReference>
<proteinExistence type="inferred from homology"/>
<dbReference type="InterPro" id="IPR013525">
    <property type="entry name" value="ABC2_TM"/>
</dbReference>
<dbReference type="GO" id="GO:0140359">
    <property type="term" value="F:ABC-type transporter activity"/>
    <property type="evidence" value="ECO:0007669"/>
    <property type="project" value="InterPro"/>
</dbReference>
<comment type="subcellular location">
    <subcellularLocation>
        <location evidence="1">Cell membrane</location>
        <topology evidence="1">Multi-pass membrane protein</topology>
    </subcellularLocation>
</comment>
<feature type="domain" description="ABC transmembrane type-2" evidence="9">
    <location>
        <begin position="169"/>
        <end position="395"/>
    </location>
</feature>
<dbReference type="PANTHER" id="PTHR30294:SF38">
    <property type="entry name" value="TRANSPORT PERMEASE PROTEIN"/>
    <property type="match status" value="1"/>
</dbReference>
<organism evidence="10 11">
    <name type="scientific">Slackia exigua (strain ATCC 700122 / DSM 15923 / CIP 105133 / JCM 11022 / KCTC 5966 / S-7)</name>
    <dbReference type="NCBI Taxonomy" id="649764"/>
    <lineage>
        <taxon>Bacteria</taxon>
        <taxon>Bacillati</taxon>
        <taxon>Actinomycetota</taxon>
        <taxon>Coriobacteriia</taxon>
        <taxon>Eggerthellales</taxon>
        <taxon>Eggerthellaceae</taxon>
        <taxon>Slackia</taxon>
    </lineage>
</organism>
<evidence type="ECO:0000256" key="2">
    <source>
        <dbReference type="ARBA" id="ARBA00007783"/>
    </source>
</evidence>
<accession>D0WJK8</accession>
<dbReference type="AlphaFoldDB" id="D0WJK8"/>
<evidence type="ECO:0000256" key="3">
    <source>
        <dbReference type="ARBA" id="ARBA00022448"/>
    </source>
</evidence>
<feature type="transmembrane region" description="Helical" evidence="8">
    <location>
        <begin position="204"/>
        <end position="228"/>
    </location>
</feature>
<evidence type="ECO:0000256" key="1">
    <source>
        <dbReference type="ARBA" id="ARBA00004651"/>
    </source>
</evidence>
<evidence type="ECO:0000256" key="4">
    <source>
        <dbReference type="ARBA" id="ARBA00022475"/>
    </source>
</evidence>
<keyword evidence="6 8" id="KW-1133">Transmembrane helix</keyword>
<reference evidence="10" key="1">
    <citation type="submission" date="2009-10" db="EMBL/GenBank/DDBJ databases">
        <authorList>
            <person name="Weinstock G."/>
            <person name="Sodergren E."/>
            <person name="Clifton S."/>
            <person name="Fulton L."/>
            <person name="Fulton B."/>
            <person name="Courtney L."/>
            <person name="Fronick C."/>
            <person name="Harrison M."/>
            <person name="Strong C."/>
            <person name="Farmer C."/>
            <person name="Delahaunty K."/>
            <person name="Markovic C."/>
            <person name="Hall O."/>
            <person name="Minx P."/>
            <person name="Tomlinson C."/>
            <person name="Mitreva M."/>
            <person name="Nelson J."/>
            <person name="Hou S."/>
            <person name="Wollam A."/>
            <person name="Pepin K.H."/>
            <person name="Johnson M."/>
            <person name="Bhonagiri V."/>
            <person name="Nash W.E."/>
            <person name="Warren W."/>
            <person name="Chinwalla A."/>
            <person name="Mardis E.R."/>
            <person name="Wilson R.K."/>
        </authorList>
    </citation>
    <scope>NUCLEOTIDE SEQUENCE [LARGE SCALE GENOMIC DNA]</scope>
    <source>
        <strain evidence="10">ATCC 700122</strain>
    </source>
</reference>
<dbReference type="Proteomes" id="UP000006001">
    <property type="component" value="Unassembled WGS sequence"/>
</dbReference>
<evidence type="ECO:0000256" key="6">
    <source>
        <dbReference type="ARBA" id="ARBA00022989"/>
    </source>
</evidence>
<dbReference type="InterPro" id="IPR051449">
    <property type="entry name" value="ABC-2_transporter_component"/>
</dbReference>
<keyword evidence="4" id="KW-1003">Cell membrane</keyword>
<feature type="transmembrane region" description="Helical" evidence="8">
    <location>
        <begin position="249"/>
        <end position="278"/>
    </location>
</feature>
<dbReference type="GeneID" id="85007945"/>
<keyword evidence="5 8" id="KW-0812">Transmembrane</keyword>
<dbReference type="RefSeq" id="WP_006363323.1">
    <property type="nucleotide sequence ID" value="NZ_GG700631.1"/>
</dbReference>
<dbReference type="PANTHER" id="PTHR30294">
    <property type="entry name" value="MEMBRANE COMPONENT OF ABC TRANSPORTER YHHJ-RELATED"/>
    <property type="match status" value="1"/>
</dbReference>
<protein>
    <submittedName>
        <fullName evidence="10">ABC transporter</fullName>
    </submittedName>
</protein>
<sequence>MRRLLAVTRRIVVEFARDKRMVATLVVAPCVTFLLFYLVLGSPAYVPRLALVDVPDGFVSHLCDEDCTLQAVDTQEAQRLLEAAEVDAVVSAGDGHVLEVRVEGADASRTAAALSAVQSALVEQQKIARDELLSQAEGFEERIDSIDLDIDDETLSRLPAGVREAVEEAESLADDIPDIEGSMPFTSIEVDYLHGSGNWSVFDYYGPVFIGLFVFMFVFITGSMSLLAERTCGTRERLLVTPVRGWQVASGYLLGFGLIALLYTATTIVFTVCVIGFPNEGSPLLIAALAASMAAVSLTLGLAVSGLAESPFQVIQLLLAFVMPQLMLSGIFDLSQAPAWLRAVASALPLGYGTEALRDVMLRGAGLEAVTAPLAIMWGFAAFFFTLACLGMRRPRAR</sequence>
<dbReference type="GO" id="GO:0005886">
    <property type="term" value="C:plasma membrane"/>
    <property type="evidence" value="ECO:0007669"/>
    <property type="project" value="UniProtKB-SubCell"/>
</dbReference>
<feature type="transmembrane region" description="Helical" evidence="8">
    <location>
        <begin position="21"/>
        <end position="40"/>
    </location>
</feature>
<dbReference type="HOGENOM" id="CLU_039483_7_0_11"/>
<keyword evidence="11" id="KW-1185">Reference proteome</keyword>
<evidence type="ECO:0000313" key="11">
    <source>
        <dbReference type="Proteomes" id="UP000006001"/>
    </source>
</evidence>